<evidence type="ECO:0000256" key="1">
    <source>
        <dbReference type="ARBA" id="ARBA00009437"/>
    </source>
</evidence>
<comment type="caution">
    <text evidence="6">The sequence shown here is derived from an EMBL/GenBank/DDBJ whole genome shotgun (WGS) entry which is preliminary data.</text>
</comment>
<evidence type="ECO:0000256" key="4">
    <source>
        <dbReference type="ARBA" id="ARBA00023163"/>
    </source>
</evidence>
<comment type="similarity">
    <text evidence="1">Belongs to the LysR transcriptional regulatory family.</text>
</comment>
<dbReference type="PANTHER" id="PTHR30126">
    <property type="entry name" value="HTH-TYPE TRANSCRIPTIONAL REGULATOR"/>
    <property type="match status" value="1"/>
</dbReference>
<keyword evidence="7" id="KW-1185">Reference proteome</keyword>
<organism evidence="6 7">
    <name type="scientific">Labrys miyagiensis</name>
    <dbReference type="NCBI Taxonomy" id="346912"/>
    <lineage>
        <taxon>Bacteria</taxon>
        <taxon>Pseudomonadati</taxon>
        <taxon>Pseudomonadota</taxon>
        <taxon>Alphaproteobacteria</taxon>
        <taxon>Hyphomicrobiales</taxon>
        <taxon>Xanthobacteraceae</taxon>
        <taxon>Labrys</taxon>
    </lineage>
</organism>
<sequence>MSDPRPTLDQLQVFLAIVEAGSFAAAAKRLGRATSVISYTIANLEAQLALELFDRDSTRKPQLTEAGKAILADARVVARGMGGLIAKAKGLISGLEAEVTLTVDVMLPPCSLVQALDAFQEEFPTVAFRLHMEALGAVTQHVLDGIADIGVSGPLEHATVGIVRRQLGAVRLIPVAGPNHPLAHMSSEEADAKVHEHIQLVLTDRSRLTEGQDFQVISAKSWRLADLGAKYLLLKAGIGWGSMPEEMVSEDIAAGRLARLTITAWDNAVYRLQAIHRAETPPGPAASWLLGKLKETLAAR</sequence>
<dbReference type="InterPro" id="IPR000847">
    <property type="entry name" value="LysR_HTH_N"/>
</dbReference>
<evidence type="ECO:0000256" key="2">
    <source>
        <dbReference type="ARBA" id="ARBA00023015"/>
    </source>
</evidence>
<evidence type="ECO:0000313" key="6">
    <source>
        <dbReference type="EMBL" id="GLS19273.1"/>
    </source>
</evidence>
<keyword evidence="2" id="KW-0805">Transcription regulation</keyword>
<dbReference type="Gene3D" id="3.40.190.290">
    <property type="match status" value="1"/>
</dbReference>
<dbReference type="RefSeq" id="WP_284312159.1">
    <property type="nucleotide sequence ID" value="NZ_BSPC01000022.1"/>
</dbReference>
<evidence type="ECO:0000313" key="7">
    <source>
        <dbReference type="Proteomes" id="UP001156882"/>
    </source>
</evidence>
<dbReference type="PROSITE" id="PS50931">
    <property type="entry name" value="HTH_LYSR"/>
    <property type="match status" value="1"/>
</dbReference>
<reference evidence="7" key="1">
    <citation type="journal article" date="2019" name="Int. J. Syst. Evol. Microbiol.">
        <title>The Global Catalogue of Microorganisms (GCM) 10K type strain sequencing project: providing services to taxonomists for standard genome sequencing and annotation.</title>
        <authorList>
            <consortium name="The Broad Institute Genomics Platform"/>
            <consortium name="The Broad Institute Genome Sequencing Center for Infectious Disease"/>
            <person name="Wu L."/>
            <person name="Ma J."/>
        </authorList>
    </citation>
    <scope>NUCLEOTIDE SEQUENCE [LARGE SCALE GENOMIC DNA]</scope>
    <source>
        <strain evidence="7">NBRC 101365</strain>
    </source>
</reference>
<evidence type="ECO:0000259" key="5">
    <source>
        <dbReference type="PROSITE" id="PS50931"/>
    </source>
</evidence>
<dbReference type="Pfam" id="PF00126">
    <property type="entry name" value="HTH_1"/>
    <property type="match status" value="1"/>
</dbReference>
<keyword evidence="4" id="KW-0804">Transcription</keyword>
<accession>A0ABQ6CG62</accession>
<evidence type="ECO:0000256" key="3">
    <source>
        <dbReference type="ARBA" id="ARBA00023125"/>
    </source>
</evidence>
<dbReference type="EMBL" id="BSPC01000022">
    <property type="protein sequence ID" value="GLS19273.1"/>
    <property type="molecule type" value="Genomic_DNA"/>
</dbReference>
<keyword evidence="3" id="KW-0238">DNA-binding</keyword>
<gene>
    <name evidence="6" type="ORF">GCM10007874_22900</name>
</gene>
<dbReference type="InterPro" id="IPR005119">
    <property type="entry name" value="LysR_subst-bd"/>
</dbReference>
<dbReference type="SUPFAM" id="SSF53850">
    <property type="entry name" value="Periplasmic binding protein-like II"/>
    <property type="match status" value="1"/>
</dbReference>
<dbReference type="PANTHER" id="PTHR30126:SF91">
    <property type="entry name" value="LYSR FAMILY TRANSCRIPTIONAL REGULATOR"/>
    <property type="match status" value="1"/>
</dbReference>
<protein>
    <submittedName>
        <fullName evidence="6">LysR family transcriptional regulator</fullName>
    </submittedName>
</protein>
<dbReference type="InterPro" id="IPR036388">
    <property type="entry name" value="WH-like_DNA-bd_sf"/>
</dbReference>
<dbReference type="InterPro" id="IPR036390">
    <property type="entry name" value="WH_DNA-bd_sf"/>
</dbReference>
<feature type="domain" description="HTH lysR-type" evidence="5">
    <location>
        <begin position="6"/>
        <end position="64"/>
    </location>
</feature>
<proteinExistence type="inferred from homology"/>
<name>A0ABQ6CG62_9HYPH</name>
<dbReference type="SUPFAM" id="SSF46785">
    <property type="entry name" value="Winged helix' DNA-binding domain"/>
    <property type="match status" value="1"/>
</dbReference>
<dbReference type="Pfam" id="PF03466">
    <property type="entry name" value="LysR_substrate"/>
    <property type="match status" value="1"/>
</dbReference>
<dbReference type="Gene3D" id="1.10.10.10">
    <property type="entry name" value="Winged helix-like DNA-binding domain superfamily/Winged helix DNA-binding domain"/>
    <property type="match status" value="1"/>
</dbReference>
<dbReference type="Proteomes" id="UP001156882">
    <property type="component" value="Unassembled WGS sequence"/>
</dbReference>